<dbReference type="InterPro" id="IPR034092">
    <property type="entry name" value="PHO1_SPX"/>
</dbReference>
<evidence type="ECO:0000256" key="5">
    <source>
        <dbReference type="ARBA" id="ARBA00022692"/>
    </source>
</evidence>
<keyword evidence="7 9" id="KW-0472">Membrane</keyword>
<keyword evidence="3" id="KW-0813">Transport</keyword>
<dbReference type="Pfam" id="PF03105">
    <property type="entry name" value="SPX"/>
    <property type="match status" value="1"/>
</dbReference>
<keyword evidence="6 9" id="KW-1133">Transmembrane helix</keyword>
<proteinExistence type="inferred from homology"/>
<evidence type="ECO:0000259" key="10">
    <source>
        <dbReference type="PROSITE" id="PS51380"/>
    </source>
</evidence>
<organism evidence="12 13">
    <name type="scientific">Gossypium tomentosum</name>
    <name type="common">Hawaiian cotton</name>
    <name type="synonym">Gossypium sandvicense</name>
    <dbReference type="NCBI Taxonomy" id="34277"/>
    <lineage>
        <taxon>Eukaryota</taxon>
        <taxon>Viridiplantae</taxon>
        <taxon>Streptophyta</taxon>
        <taxon>Embryophyta</taxon>
        <taxon>Tracheophyta</taxon>
        <taxon>Spermatophyta</taxon>
        <taxon>Magnoliopsida</taxon>
        <taxon>eudicotyledons</taxon>
        <taxon>Gunneridae</taxon>
        <taxon>Pentapetalae</taxon>
        <taxon>rosids</taxon>
        <taxon>malvids</taxon>
        <taxon>Malvales</taxon>
        <taxon>Malvaceae</taxon>
        <taxon>Malvoideae</taxon>
        <taxon>Gossypium</taxon>
    </lineage>
</organism>
<keyword evidence="13" id="KW-1185">Reference proteome</keyword>
<dbReference type="PANTHER" id="PTHR48477:SF1">
    <property type="entry name" value="PHOSPHATE TRANSPORTER PHO1"/>
    <property type="match status" value="1"/>
</dbReference>
<dbReference type="GO" id="GO:0016036">
    <property type="term" value="P:cellular response to phosphate starvation"/>
    <property type="evidence" value="ECO:0007669"/>
    <property type="project" value="InterPro"/>
</dbReference>
<feature type="domain" description="SPX" evidence="11">
    <location>
        <begin position="55"/>
        <end position="387"/>
    </location>
</feature>
<evidence type="ECO:0000256" key="4">
    <source>
        <dbReference type="ARBA" id="ARBA00022592"/>
    </source>
</evidence>
<feature type="compositionally biased region" description="Low complexity" evidence="8">
    <location>
        <begin position="224"/>
        <end position="237"/>
    </location>
</feature>
<evidence type="ECO:0000256" key="9">
    <source>
        <dbReference type="SAM" id="Phobius"/>
    </source>
</evidence>
<evidence type="ECO:0000256" key="6">
    <source>
        <dbReference type="ARBA" id="ARBA00022989"/>
    </source>
</evidence>
<comment type="subcellular location">
    <subcellularLocation>
        <location evidence="1">Endomembrane system</location>
        <topology evidence="1">Multi-pass membrane protein</topology>
    </subcellularLocation>
</comment>
<evidence type="ECO:0000313" key="12">
    <source>
        <dbReference type="EMBL" id="TYI38739.1"/>
    </source>
</evidence>
<dbReference type="InterPro" id="IPR052486">
    <property type="entry name" value="PHO1"/>
</dbReference>
<dbReference type="PANTHER" id="PTHR48477">
    <property type="entry name" value="PHOSPHATE TRANSPORTER PHO1"/>
    <property type="match status" value="1"/>
</dbReference>
<dbReference type="GO" id="GO:0012505">
    <property type="term" value="C:endomembrane system"/>
    <property type="evidence" value="ECO:0007669"/>
    <property type="project" value="UniProtKB-SubCell"/>
</dbReference>
<keyword evidence="4" id="KW-0592">Phosphate transport</keyword>
<evidence type="ECO:0000256" key="8">
    <source>
        <dbReference type="SAM" id="MobiDB-lite"/>
    </source>
</evidence>
<feature type="transmembrane region" description="Helical" evidence="9">
    <location>
        <begin position="526"/>
        <end position="547"/>
    </location>
</feature>
<evidence type="ECO:0000256" key="7">
    <source>
        <dbReference type="ARBA" id="ARBA00023136"/>
    </source>
</evidence>
<dbReference type="CDD" id="cd14476">
    <property type="entry name" value="SPX_PHO1_like"/>
    <property type="match status" value="1"/>
</dbReference>
<evidence type="ECO:0008006" key="14">
    <source>
        <dbReference type="Google" id="ProtNLM"/>
    </source>
</evidence>
<dbReference type="GO" id="GO:0016020">
    <property type="term" value="C:membrane"/>
    <property type="evidence" value="ECO:0007669"/>
    <property type="project" value="InterPro"/>
</dbReference>
<sequence>MLSTYIYIYICVHICITNPSQCSQSLIPHFALKKSEEEEEKCNKRKEEKRKKTMVKFSKELEAQLIPEWKDAFVNYWQLKKHIKKIKLARNKRPIQLNHGFGRSIVDPIRFIAMKLLSTKLFYSSNNNTNTDDDETGKVRSTSMEDASDHEVEFYQTELLQLFSEEDEVRVFFERLDEELNKVNQFYKTKESEFLERGEALNDQLQTLMDLKQILDGNRRRKLNNLPRSSSSSRRNSGFSESPLGLNDGSTEISDEIIAAFERNGVKFMNSPAAGGGAKRKKVEKRKAAMRIDIPATTPTSAISAVTSMLWEDLISNSTKQDSTAGHSINRKKIQCAEKMIRTAFVELYRGLGLLKTYSSLNMVAFTKILKKFDKVSKQQASASYLKAVKRSHFISSDKVVRLMDEVESIFTQHFANNDRKRAMKFLRPQQHKDSHLVTFFSGLFTGCFVSLFGIYIILAHLCDIFSSTTGTAYMETVYPVFSVFALLSLHMFLYGCNMMMWKNTRINYNFIFEFAPNTALKYRDAFLICTTLMTCIVGALLIHLLLTAAAISPSHVDTIPGVLLLIFIALLICPFDIFYRPTRYCFLRIMRNIICSPLYKVLMVDFFMADQLTSQIPLLRHLESTACYFLAGSFKTDQYTCKNGSLYRQFAYVISFSPYYWRAMQCARRWFDESDPNHLANMGKYVSAMVAAGARLTYATQSSGLWFGVVLVTSIVATVYQLYWDFVKDWGLLNPNSKNPWLRDDLMLKNKSFYYISIALNVVLRVAWIESITQFRINQVQTHLLDFFLASLEVIRRGHWNFYRLENEHLNNVGKFRAVKSVPLPFHEMDSD</sequence>
<feature type="transmembrane region" description="Helical" evidence="9">
    <location>
        <begin position="479"/>
        <end position="497"/>
    </location>
</feature>
<reference evidence="12 13" key="1">
    <citation type="submission" date="2019-07" db="EMBL/GenBank/DDBJ databases">
        <title>WGS assembly of Gossypium tomentosum.</title>
        <authorList>
            <person name="Chen Z.J."/>
            <person name="Sreedasyam A."/>
            <person name="Ando A."/>
            <person name="Song Q."/>
            <person name="De L."/>
            <person name="Hulse-Kemp A."/>
            <person name="Ding M."/>
            <person name="Ye W."/>
            <person name="Kirkbride R."/>
            <person name="Jenkins J."/>
            <person name="Plott C."/>
            <person name="Lovell J."/>
            <person name="Lin Y.-M."/>
            <person name="Vaughn R."/>
            <person name="Liu B."/>
            <person name="Li W."/>
            <person name="Simpson S."/>
            <person name="Scheffler B."/>
            <person name="Saski C."/>
            <person name="Grover C."/>
            <person name="Hu G."/>
            <person name="Conover J."/>
            <person name="Carlson J."/>
            <person name="Shu S."/>
            <person name="Boston L."/>
            <person name="Williams M."/>
            <person name="Peterson D."/>
            <person name="Mcgee K."/>
            <person name="Jones D."/>
            <person name="Wendel J."/>
            <person name="Stelly D."/>
            <person name="Grimwood J."/>
            <person name="Schmutz J."/>
        </authorList>
    </citation>
    <scope>NUCLEOTIDE SEQUENCE [LARGE SCALE GENOMIC DNA]</scope>
    <source>
        <strain evidence="12">7179.01</strain>
    </source>
</reference>
<keyword evidence="5 9" id="KW-0812">Transmembrane</keyword>
<accession>A0A5D2RD49</accession>
<dbReference type="PROSITE" id="PS51382">
    <property type="entry name" value="SPX"/>
    <property type="match status" value="1"/>
</dbReference>
<dbReference type="Pfam" id="PF03124">
    <property type="entry name" value="EXS"/>
    <property type="match status" value="1"/>
</dbReference>
<name>A0A5D2RD49_GOSTO</name>
<dbReference type="GO" id="GO:0006817">
    <property type="term" value="P:phosphate ion transport"/>
    <property type="evidence" value="ECO:0007669"/>
    <property type="project" value="UniProtKB-KW"/>
</dbReference>
<dbReference type="InterPro" id="IPR004331">
    <property type="entry name" value="SPX_dom"/>
</dbReference>
<dbReference type="PROSITE" id="PS51380">
    <property type="entry name" value="EXS"/>
    <property type="match status" value="1"/>
</dbReference>
<comment type="similarity">
    <text evidence="2">Belongs to the SYG1 (TC 2.A.94) family.</text>
</comment>
<evidence type="ECO:0000256" key="3">
    <source>
        <dbReference type="ARBA" id="ARBA00022448"/>
    </source>
</evidence>
<feature type="domain" description="EXS" evidence="10">
    <location>
        <begin position="643"/>
        <end position="833"/>
    </location>
</feature>
<feature type="transmembrane region" description="Helical" evidence="9">
    <location>
        <begin position="437"/>
        <end position="459"/>
    </location>
</feature>
<evidence type="ECO:0000259" key="11">
    <source>
        <dbReference type="PROSITE" id="PS51382"/>
    </source>
</evidence>
<feature type="region of interest" description="Disordered" evidence="8">
    <location>
        <begin position="219"/>
        <end position="248"/>
    </location>
</feature>
<gene>
    <name evidence="12" type="ORF">ES332_A02G049600v1</name>
</gene>
<evidence type="ECO:0000313" key="13">
    <source>
        <dbReference type="Proteomes" id="UP000322667"/>
    </source>
</evidence>
<dbReference type="Proteomes" id="UP000322667">
    <property type="component" value="Chromosome A02"/>
</dbReference>
<feature type="transmembrane region" description="Helical" evidence="9">
    <location>
        <begin position="753"/>
        <end position="770"/>
    </location>
</feature>
<dbReference type="EMBL" id="CM017611">
    <property type="protein sequence ID" value="TYI38739.1"/>
    <property type="molecule type" value="Genomic_DNA"/>
</dbReference>
<protein>
    <recommendedName>
        <fullName evidence="14">SPX domain-containing protein</fullName>
    </recommendedName>
</protein>
<feature type="transmembrane region" description="Helical" evidence="9">
    <location>
        <begin position="706"/>
        <end position="725"/>
    </location>
</feature>
<feature type="transmembrane region" description="Helical" evidence="9">
    <location>
        <begin position="559"/>
        <end position="580"/>
    </location>
</feature>
<dbReference type="AlphaFoldDB" id="A0A5D2RD49"/>
<dbReference type="InterPro" id="IPR004342">
    <property type="entry name" value="EXS_C"/>
</dbReference>
<evidence type="ECO:0000256" key="1">
    <source>
        <dbReference type="ARBA" id="ARBA00004127"/>
    </source>
</evidence>
<evidence type="ECO:0000256" key="2">
    <source>
        <dbReference type="ARBA" id="ARBA00009665"/>
    </source>
</evidence>